<dbReference type="Pfam" id="PF13416">
    <property type="entry name" value="SBP_bac_8"/>
    <property type="match status" value="1"/>
</dbReference>
<keyword evidence="3" id="KW-0472">Membrane</keyword>
<sequence>MKKRVLCFVVVLTMVLTLFAGCGGGKQGAKEPAISDTGTTTTISDKTPETTPDTKTSEPKTLEPITFTFFDKNTGDPWSNPISDEITKRTGVTIEMQQPSGDPLEKLNIMLAAGDYPDFILMDRSNDIVNKYIAAGALVNLDEYIEKSGTDIKEMYGDVLTKTRYKDGSNYYLSNWYGKDPDCVNGFLIQFDLLKEVAPEKVANHESFTEDEMIDALNKLKEKYPTINGKETIPLTLWGENQDSYMGTFRGMYGIKTYYEDNGQLFYNVRDPKFVKALSFANRLYREGLIEKEWVINKRELWLQKLSAGNVLGTLSAYWEPADANTILMADKGDEGQMVGFKVVGEGIDPDKTTLGGRSSLGWDAIAMTKNCKDPQRGFEFMNYLASEEGQELLLWGMEGEHWNMVDGKRTPKTELLDSFKNDWTKTKQETGVREWIWFVKNGPAKDGQPYDMAAKYRIEFQQSETNKNLTNTYWDTADYDNLIPSGGTPESLKYQKTKDIMDQAIPKIINCSSEEEVQKLYDKMISDMESAGMADVEKVINTNYAERKALWGIK</sequence>
<protein>
    <submittedName>
        <fullName evidence="8">ABC transporter substrate-binding protein</fullName>
    </submittedName>
</protein>
<gene>
    <name evidence="8" type="ORF">DHW61_10900</name>
</gene>
<feature type="compositionally biased region" description="Low complexity" evidence="6">
    <location>
        <begin position="34"/>
        <end position="54"/>
    </location>
</feature>
<keyword evidence="1" id="KW-1003">Cell membrane</keyword>
<comment type="caution">
    <text evidence="8">The sequence shown here is derived from an EMBL/GenBank/DDBJ whole genome shotgun (WGS) entry which is preliminary data.</text>
</comment>
<name>A0A3D2X6Z4_9FIRM</name>
<evidence type="ECO:0000256" key="1">
    <source>
        <dbReference type="ARBA" id="ARBA00022475"/>
    </source>
</evidence>
<accession>A0A3D2X6Z4</accession>
<evidence type="ECO:0000256" key="6">
    <source>
        <dbReference type="SAM" id="MobiDB-lite"/>
    </source>
</evidence>
<organism evidence="8 9">
    <name type="scientific">Lachnoclostridium phytofermentans</name>
    <dbReference type="NCBI Taxonomy" id="66219"/>
    <lineage>
        <taxon>Bacteria</taxon>
        <taxon>Bacillati</taxon>
        <taxon>Bacillota</taxon>
        <taxon>Clostridia</taxon>
        <taxon>Lachnospirales</taxon>
        <taxon>Lachnospiraceae</taxon>
    </lineage>
</organism>
<feature type="signal peptide" evidence="7">
    <location>
        <begin position="1"/>
        <end position="20"/>
    </location>
</feature>
<feature type="chain" id="PRO_5039378868" evidence="7">
    <location>
        <begin position="21"/>
        <end position="555"/>
    </location>
</feature>
<dbReference type="Gene3D" id="3.40.190.10">
    <property type="entry name" value="Periplasmic binding protein-like II"/>
    <property type="match status" value="2"/>
</dbReference>
<proteinExistence type="predicted"/>
<reference evidence="8 9" key="1">
    <citation type="journal article" date="2018" name="Nat. Biotechnol.">
        <title>A standardized bacterial taxonomy based on genome phylogeny substantially revises the tree of life.</title>
        <authorList>
            <person name="Parks D.H."/>
            <person name="Chuvochina M."/>
            <person name="Waite D.W."/>
            <person name="Rinke C."/>
            <person name="Skarshewski A."/>
            <person name="Chaumeil P.A."/>
            <person name="Hugenholtz P."/>
        </authorList>
    </citation>
    <scope>NUCLEOTIDE SEQUENCE [LARGE SCALE GENOMIC DNA]</scope>
    <source>
        <strain evidence="8">UBA11728</strain>
    </source>
</reference>
<dbReference type="PANTHER" id="PTHR43649">
    <property type="entry name" value="ARABINOSE-BINDING PROTEIN-RELATED"/>
    <property type="match status" value="1"/>
</dbReference>
<evidence type="ECO:0000256" key="3">
    <source>
        <dbReference type="ARBA" id="ARBA00023136"/>
    </source>
</evidence>
<keyword evidence="4" id="KW-0564">Palmitate</keyword>
<evidence type="ECO:0000313" key="8">
    <source>
        <dbReference type="EMBL" id="HCL02899.1"/>
    </source>
</evidence>
<evidence type="ECO:0000256" key="2">
    <source>
        <dbReference type="ARBA" id="ARBA00022729"/>
    </source>
</evidence>
<dbReference type="PROSITE" id="PS51257">
    <property type="entry name" value="PROKAR_LIPOPROTEIN"/>
    <property type="match status" value="1"/>
</dbReference>
<dbReference type="SUPFAM" id="SSF53850">
    <property type="entry name" value="Periplasmic binding protein-like II"/>
    <property type="match status" value="1"/>
</dbReference>
<evidence type="ECO:0000313" key="9">
    <source>
        <dbReference type="Proteomes" id="UP000262969"/>
    </source>
</evidence>
<dbReference type="PANTHER" id="PTHR43649:SF33">
    <property type="entry name" value="POLYGALACTURONAN_RHAMNOGALACTURONAN-BINDING PROTEIN YTCQ"/>
    <property type="match status" value="1"/>
</dbReference>
<keyword evidence="2 7" id="KW-0732">Signal</keyword>
<dbReference type="EMBL" id="DPVV01000364">
    <property type="protein sequence ID" value="HCL02899.1"/>
    <property type="molecule type" value="Genomic_DNA"/>
</dbReference>
<dbReference type="InterPro" id="IPR006059">
    <property type="entry name" value="SBP"/>
</dbReference>
<feature type="region of interest" description="Disordered" evidence="6">
    <location>
        <begin position="23"/>
        <end position="60"/>
    </location>
</feature>
<evidence type="ECO:0000256" key="4">
    <source>
        <dbReference type="ARBA" id="ARBA00023139"/>
    </source>
</evidence>
<keyword evidence="5" id="KW-0449">Lipoprotein</keyword>
<dbReference type="InterPro" id="IPR050490">
    <property type="entry name" value="Bact_solute-bd_prot1"/>
</dbReference>
<evidence type="ECO:0000256" key="5">
    <source>
        <dbReference type="ARBA" id="ARBA00023288"/>
    </source>
</evidence>
<evidence type="ECO:0000256" key="7">
    <source>
        <dbReference type="SAM" id="SignalP"/>
    </source>
</evidence>
<dbReference type="Proteomes" id="UP000262969">
    <property type="component" value="Unassembled WGS sequence"/>
</dbReference>
<dbReference type="AlphaFoldDB" id="A0A3D2X6Z4"/>